<dbReference type="AlphaFoldDB" id="A0A074X5Z2"/>
<dbReference type="Proteomes" id="UP000027730">
    <property type="component" value="Unassembled WGS sequence"/>
</dbReference>
<reference evidence="1 2" key="1">
    <citation type="journal article" date="2014" name="BMC Genomics">
        <title>Genome sequencing of four Aureobasidium pullulans varieties: biotechnological potential, stress tolerance, and description of new species.</title>
        <authorList>
            <person name="Gostin Ar C."/>
            <person name="Ohm R.A."/>
            <person name="Kogej T."/>
            <person name="Sonjak S."/>
            <person name="Turk M."/>
            <person name="Zajc J."/>
            <person name="Zalar P."/>
            <person name="Grube M."/>
            <person name="Sun H."/>
            <person name="Han J."/>
            <person name="Sharma A."/>
            <person name="Chiniquy J."/>
            <person name="Ngan C.Y."/>
            <person name="Lipzen A."/>
            <person name="Barry K."/>
            <person name="Grigoriev I.V."/>
            <person name="Gunde-Cimerman N."/>
        </authorList>
    </citation>
    <scope>NUCLEOTIDE SEQUENCE [LARGE SCALE GENOMIC DNA]</scope>
    <source>
        <strain evidence="1 2">CBS 147.97</strain>
    </source>
</reference>
<protein>
    <submittedName>
        <fullName evidence="1">Uncharacterized protein</fullName>
    </submittedName>
</protein>
<dbReference type="GeneID" id="25414122"/>
<gene>
    <name evidence="1" type="ORF">M436DRAFT_66843</name>
</gene>
<dbReference type="RefSeq" id="XP_013424145.1">
    <property type="nucleotide sequence ID" value="XM_013568691.1"/>
</dbReference>
<dbReference type="EMBL" id="KL584719">
    <property type="protein sequence ID" value="KEQ70001.1"/>
    <property type="molecule type" value="Genomic_DNA"/>
</dbReference>
<evidence type="ECO:0000313" key="1">
    <source>
        <dbReference type="EMBL" id="KEQ70001.1"/>
    </source>
</evidence>
<name>A0A074X5Z2_9PEZI</name>
<dbReference type="HOGENOM" id="CLU_2061049_0_0_1"/>
<evidence type="ECO:0000313" key="2">
    <source>
        <dbReference type="Proteomes" id="UP000027730"/>
    </source>
</evidence>
<sequence>MASTTDNVIDSNDESHLKVLKDQILSNLRILQPDIKDPIITSAFEKNKNKESEDAGLWTASVWNDDKEVLYCTYGIHVDLVTAMRTLLRLTSVAVDAKLDKWQKTWRSAVYTDDGLKYD</sequence>
<keyword evidence="2" id="KW-1185">Reference proteome</keyword>
<accession>A0A074X5Z2</accession>
<proteinExistence type="predicted"/>
<dbReference type="OrthoDB" id="3922105at2759"/>
<organism evidence="1 2">
    <name type="scientific">Aureobasidium namibiae CBS 147.97</name>
    <dbReference type="NCBI Taxonomy" id="1043004"/>
    <lineage>
        <taxon>Eukaryota</taxon>
        <taxon>Fungi</taxon>
        <taxon>Dikarya</taxon>
        <taxon>Ascomycota</taxon>
        <taxon>Pezizomycotina</taxon>
        <taxon>Dothideomycetes</taxon>
        <taxon>Dothideomycetidae</taxon>
        <taxon>Dothideales</taxon>
        <taxon>Saccotheciaceae</taxon>
        <taxon>Aureobasidium</taxon>
    </lineage>
</organism>